<dbReference type="Pfam" id="PF07470">
    <property type="entry name" value="Glyco_hydro_88"/>
    <property type="match status" value="1"/>
</dbReference>
<comment type="similarity">
    <text evidence="2">Belongs to the glycosyl hydrolase 88 family.</text>
</comment>
<dbReference type="GO" id="GO:0052757">
    <property type="term" value="F:chondroitin hydrolase activity"/>
    <property type="evidence" value="ECO:0007669"/>
    <property type="project" value="TreeGrafter"/>
</dbReference>
<dbReference type="InterPro" id="IPR052369">
    <property type="entry name" value="UG_Glycosaminoglycan_Hydrolase"/>
</dbReference>
<protein>
    <submittedName>
        <fullName evidence="4">Glucuronyl hydrolase</fullName>
    </submittedName>
</protein>
<reference evidence="4 5" key="1">
    <citation type="journal article" date="2019" name="J. Gen. Appl. Microbiol.">
        <title>Aerobic degradation of cis-dichloroethene by the marine bacterium Marinobacter salsuginis strain 5N-3.</title>
        <authorList>
            <person name="Inoue Y."/>
            <person name="Fukunaga Y."/>
            <person name="Katsumata H."/>
            <person name="Ohji S."/>
            <person name="Hosoyama A."/>
            <person name="Mori K."/>
            <person name="Ando K."/>
        </authorList>
    </citation>
    <scope>NUCLEOTIDE SEQUENCE [LARGE SCALE GENOMIC DNA]</scope>
    <source>
        <strain evidence="4 5">5N-3</strain>
    </source>
</reference>
<dbReference type="SUPFAM" id="SSF48208">
    <property type="entry name" value="Six-hairpin glycosidases"/>
    <property type="match status" value="1"/>
</dbReference>
<dbReference type="InterPro" id="IPR008928">
    <property type="entry name" value="6-hairpin_glycosidase_sf"/>
</dbReference>
<name>A0A5M3PPS5_9GAMM</name>
<feature type="binding site" evidence="3">
    <location>
        <position position="161"/>
    </location>
    <ligand>
        <name>substrate</name>
    </ligand>
</feature>
<evidence type="ECO:0000256" key="3">
    <source>
        <dbReference type="PIRSR" id="PIRSR610905-2"/>
    </source>
</evidence>
<keyword evidence="1 4" id="KW-0378">Hydrolase</keyword>
<evidence type="ECO:0000256" key="1">
    <source>
        <dbReference type="ARBA" id="ARBA00022801"/>
    </source>
</evidence>
<organism evidence="4 5">
    <name type="scientific">Marinobacter salsuginis</name>
    <dbReference type="NCBI Taxonomy" id="418719"/>
    <lineage>
        <taxon>Bacteria</taxon>
        <taxon>Pseudomonadati</taxon>
        <taxon>Pseudomonadota</taxon>
        <taxon>Gammaproteobacteria</taxon>
        <taxon>Pseudomonadales</taxon>
        <taxon>Marinobacteraceae</taxon>
        <taxon>Marinobacter</taxon>
    </lineage>
</organism>
<dbReference type="PANTHER" id="PTHR36845">
    <property type="entry name" value="HYDROLASE, PUTATIVE (AFU_ORTHOLOGUE AFUA_7G05090)-RELATED"/>
    <property type="match status" value="1"/>
</dbReference>
<dbReference type="GO" id="GO:0000272">
    <property type="term" value="P:polysaccharide catabolic process"/>
    <property type="evidence" value="ECO:0007669"/>
    <property type="project" value="TreeGrafter"/>
</dbReference>
<dbReference type="Proteomes" id="UP000340077">
    <property type="component" value="Unassembled WGS sequence"/>
</dbReference>
<dbReference type="InterPro" id="IPR012341">
    <property type="entry name" value="6hp_glycosidase-like_sf"/>
</dbReference>
<evidence type="ECO:0000256" key="2">
    <source>
        <dbReference type="ARBA" id="ARBA00038358"/>
    </source>
</evidence>
<dbReference type="AlphaFoldDB" id="A0A5M3PPS5"/>
<feature type="binding site" evidence="3">
    <location>
        <position position="237"/>
    </location>
    <ligand>
        <name>substrate</name>
    </ligand>
</feature>
<sequence>MNGKPPCGNDENRLLDQTIEGLVERARLTLKQPLAGFPHYADTTTGEWTTTEDGFWTGGFWPGVLWLSGHYSGDSSLWQAAEEWVERLEPRVDSDSVFRGFLFYFGCSVGADLAGSKKAETLALAAANSLCATFRPNIGLMPLGTKAEEAHTVGENETNIDSLSASLVLAWAAEKTGNDKFRDVAIRHALTNAEFCVREDGSVCQSASFDSQTGKLIKTYTHKGFSPNSTWGRAQAWAMMSYAYLSALYPENREIRDYAERVCRWWIENVPDDGVAYWDFDAPQETGTPKDTSATSIACYALLTLATVLDDQEVAQEYQGKARATVKTLCRDYVATIPGGAGTIPPLVLTRGCFDPMRGVAIEHELIWGDYFLLHCLGLLTGRLPTKRLG</sequence>
<proteinExistence type="inferred from homology"/>
<accession>A0A5M3PPS5</accession>
<keyword evidence="5" id="KW-1185">Reference proteome</keyword>
<feature type="binding site" evidence="3">
    <location>
        <position position="221"/>
    </location>
    <ligand>
        <name>substrate</name>
    </ligand>
</feature>
<dbReference type="PANTHER" id="PTHR36845:SF1">
    <property type="entry name" value="HYDROLASE, PUTATIVE (AFU_ORTHOLOGUE AFUA_7G05090)-RELATED"/>
    <property type="match status" value="1"/>
</dbReference>
<dbReference type="Gene3D" id="1.50.10.10">
    <property type="match status" value="1"/>
</dbReference>
<feature type="binding site" evidence="3">
    <location>
        <position position="233"/>
    </location>
    <ligand>
        <name>substrate</name>
    </ligand>
</feature>
<gene>
    <name evidence="4" type="ORF">MS5N3_23180</name>
</gene>
<evidence type="ECO:0000313" key="5">
    <source>
        <dbReference type="Proteomes" id="UP000340077"/>
    </source>
</evidence>
<dbReference type="RefSeq" id="WP_069184883.1">
    <property type="nucleotide sequence ID" value="NZ_BGZH01000002.1"/>
</dbReference>
<evidence type="ECO:0000313" key="4">
    <source>
        <dbReference type="EMBL" id="GBO84867.1"/>
    </source>
</evidence>
<dbReference type="InterPro" id="IPR010905">
    <property type="entry name" value="Glyco_hydro_88"/>
</dbReference>
<dbReference type="EMBL" id="BGZH01000002">
    <property type="protein sequence ID" value="GBO84867.1"/>
    <property type="molecule type" value="Genomic_DNA"/>
</dbReference>
<comment type="caution">
    <text evidence="4">The sequence shown here is derived from an EMBL/GenBank/DDBJ whole genome shotgun (WGS) entry which is preliminary data.</text>
</comment>